<keyword evidence="4" id="KW-1185">Reference proteome</keyword>
<feature type="domain" description="Insertion element IS402-like" evidence="2">
    <location>
        <begin position="9"/>
        <end position="88"/>
    </location>
</feature>
<evidence type="ECO:0000259" key="2">
    <source>
        <dbReference type="Pfam" id="PF13340"/>
    </source>
</evidence>
<sequence>MATVQEFTISDTLWERLSPLLPVHVPKAHPLGCHRRRLADREVLSAIFFVLRTGCQWKALDATGLCKGSTAHSRFQQWVQAGVFARLWDEALGDYDDLIGLNFAWMALDGSLHKAPLGGEKNGAQPHGPRQRRRQAQPADGSPGYPGGAGARRG</sequence>
<name>A0A1G1TES6_9BACT</name>
<dbReference type="PANTHER" id="PTHR30007">
    <property type="entry name" value="PHP DOMAIN PROTEIN"/>
    <property type="match status" value="1"/>
</dbReference>
<dbReference type="AlphaFoldDB" id="A0A1G1TES6"/>
<feature type="region of interest" description="Disordered" evidence="1">
    <location>
        <begin position="116"/>
        <end position="154"/>
    </location>
</feature>
<gene>
    <name evidence="3" type="ORF">BEN49_24935</name>
</gene>
<reference evidence="3 4" key="1">
    <citation type="submission" date="2016-08" db="EMBL/GenBank/DDBJ databases">
        <title>Hymenobacter coccineus sp. nov., Hymenobacter lapidarius sp. nov. and Hymenobacter glacialis sp. nov., isolated from Antarctic soil.</title>
        <authorList>
            <person name="Sedlacek I."/>
            <person name="Kralova S."/>
            <person name="Kyrova K."/>
            <person name="Maslanova I."/>
            <person name="Stankova E."/>
            <person name="Vrbovska V."/>
            <person name="Nemec M."/>
            <person name="Bartak M."/>
            <person name="Svec P."/>
            <person name="Busse H.-J."/>
            <person name="Pantucek R."/>
        </authorList>
    </citation>
    <scope>NUCLEOTIDE SEQUENCE [LARGE SCALE GENOMIC DNA]</scope>
    <source>
        <strain evidence="3 4">CCM 8649</strain>
    </source>
</reference>
<accession>A0A1G1TES6</accession>
<organism evidence="3 4">
    <name type="scientific">Hymenobacter coccineus</name>
    <dbReference type="NCBI Taxonomy" id="1908235"/>
    <lineage>
        <taxon>Bacteria</taxon>
        <taxon>Pseudomonadati</taxon>
        <taxon>Bacteroidota</taxon>
        <taxon>Cytophagia</taxon>
        <taxon>Cytophagales</taxon>
        <taxon>Hymenobacteraceae</taxon>
        <taxon>Hymenobacter</taxon>
    </lineage>
</organism>
<dbReference type="Pfam" id="PF13340">
    <property type="entry name" value="DUF4096"/>
    <property type="match status" value="1"/>
</dbReference>
<evidence type="ECO:0000313" key="4">
    <source>
        <dbReference type="Proteomes" id="UP000177506"/>
    </source>
</evidence>
<protein>
    <recommendedName>
        <fullName evidence="2">Insertion element IS402-like domain-containing protein</fullName>
    </recommendedName>
</protein>
<evidence type="ECO:0000313" key="3">
    <source>
        <dbReference type="EMBL" id="OGX89355.1"/>
    </source>
</evidence>
<feature type="compositionally biased region" description="Gly residues" evidence="1">
    <location>
        <begin position="144"/>
        <end position="154"/>
    </location>
</feature>
<dbReference type="InterPro" id="IPR025161">
    <property type="entry name" value="IS402-like_dom"/>
</dbReference>
<proteinExistence type="predicted"/>
<comment type="caution">
    <text evidence="3">The sequence shown here is derived from an EMBL/GenBank/DDBJ whole genome shotgun (WGS) entry which is preliminary data.</text>
</comment>
<dbReference type="EMBL" id="MDZA01000290">
    <property type="protein sequence ID" value="OGX89355.1"/>
    <property type="molecule type" value="Genomic_DNA"/>
</dbReference>
<dbReference type="PANTHER" id="PTHR30007:SF0">
    <property type="entry name" value="TRANSPOSASE"/>
    <property type="match status" value="1"/>
</dbReference>
<dbReference type="Proteomes" id="UP000177506">
    <property type="component" value="Unassembled WGS sequence"/>
</dbReference>
<evidence type="ECO:0000256" key="1">
    <source>
        <dbReference type="SAM" id="MobiDB-lite"/>
    </source>
</evidence>